<dbReference type="InterPro" id="IPR036188">
    <property type="entry name" value="FAD/NAD-bd_sf"/>
</dbReference>
<dbReference type="PANTHER" id="PTHR43872">
    <property type="entry name" value="MONOOXYGENASE, PUTATIVE (AFU_ORTHOLOGUE AFUA_8G02570)-RELATED"/>
    <property type="match status" value="1"/>
</dbReference>
<dbReference type="AlphaFoldDB" id="A0A317NGQ3"/>
<protein>
    <submittedName>
        <fullName evidence="8">Cation diffusion facilitator CzcD-associated flavoprotein CzcO</fullName>
    </submittedName>
</protein>
<dbReference type="PANTHER" id="PTHR43872:SF1">
    <property type="entry name" value="MONOOXYGENASE, PUTATIVE (AFU_ORTHOLOGUE AFUA_8G02570)-RELATED"/>
    <property type="match status" value="1"/>
</dbReference>
<dbReference type="FunFam" id="3.50.50.60:FF:000228">
    <property type="entry name" value="FAD-containing monooxygenase EthA"/>
    <property type="match status" value="1"/>
</dbReference>
<organism evidence="8 9">
    <name type="scientific">Nocardia neocaledoniensis</name>
    <dbReference type="NCBI Taxonomy" id="236511"/>
    <lineage>
        <taxon>Bacteria</taxon>
        <taxon>Bacillati</taxon>
        <taxon>Actinomycetota</taxon>
        <taxon>Actinomycetes</taxon>
        <taxon>Mycobacteriales</taxon>
        <taxon>Nocardiaceae</taxon>
        <taxon>Nocardia</taxon>
    </lineage>
</organism>
<dbReference type="RefSeq" id="WP_110038805.1">
    <property type="nucleotide sequence ID" value="NZ_QGTL01000006.1"/>
</dbReference>
<dbReference type="InterPro" id="IPR051820">
    <property type="entry name" value="FAD-binding_MO"/>
</dbReference>
<evidence type="ECO:0000256" key="6">
    <source>
        <dbReference type="ARBA" id="ARBA00023002"/>
    </source>
</evidence>
<keyword evidence="9" id="KW-1185">Reference proteome</keyword>
<evidence type="ECO:0000256" key="1">
    <source>
        <dbReference type="ARBA" id="ARBA00001974"/>
    </source>
</evidence>
<keyword evidence="3" id="KW-0285">Flavoprotein</keyword>
<dbReference type="SUPFAM" id="SSF51905">
    <property type="entry name" value="FAD/NAD(P)-binding domain"/>
    <property type="match status" value="2"/>
</dbReference>
<evidence type="ECO:0000256" key="4">
    <source>
        <dbReference type="ARBA" id="ARBA00022827"/>
    </source>
</evidence>
<evidence type="ECO:0000313" key="9">
    <source>
        <dbReference type="Proteomes" id="UP000246410"/>
    </source>
</evidence>
<keyword evidence="5" id="KW-0521">NADP</keyword>
<evidence type="ECO:0000256" key="7">
    <source>
        <dbReference type="ARBA" id="ARBA00023033"/>
    </source>
</evidence>
<dbReference type="GO" id="GO:0004497">
    <property type="term" value="F:monooxygenase activity"/>
    <property type="evidence" value="ECO:0007669"/>
    <property type="project" value="UniProtKB-KW"/>
</dbReference>
<proteinExistence type="inferred from homology"/>
<name>A0A317NGQ3_9NOCA</name>
<keyword evidence="7" id="KW-0503">Monooxygenase</keyword>
<evidence type="ECO:0000256" key="3">
    <source>
        <dbReference type="ARBA" id="ARBA00022630"/>
    </source>
</evidence>
<evidence type="ECO:0000256" key="2">
    <source>
        <dbReference type="ARBA" id="ARBA00010139"/>
    </source>
</evidence>
<accession>A0A317NGQ3</accession>
<dbReference type="Pfam" id="PF13738">
    <property type="entry name" value="Pyr_redox_3"/>
    <property type="match status" value="1"/>
</dbReference>
<reference evidence="8 9" key="1">
    <citation type="submission" date="2018-05" db="EMBL/GenBank/DDBJ databases">
        <title>Genomic Encyclopedia of Type Strains, Phase IV (KMG-IV): sequencing the most valuable type-strain genomes for metagenomic binning, comparative biology and taxonomic classification.</title>
        <authorList>
            <person name="Goeker M."/>
        </authorList>
    </citation>
    <scope>NUCLEOTIDE SEQUENCE [LARGE SCALE GENOMIC DNA]</scope>
    <source>
        <strain evidence="8 9">DSM 44717</strain>
    </source>
</reference>
<dbReference type="EMBL" id="QGTL01000006">
    <property type="protein sequence ID" value="PWV74345.1"/>
    <property type="molecule type" value="Genomic_DNA"/>
</dbReference>
<gene>
    <name evidence="8" type="ORF">DFR69_106156</name>
</gene>
<comment type="cofactor">
    <cofactor evidence="1">
        <name>FAD</name>
        <dbReference type="ChEBI" id="CHEBI:57692"/>
    </cofactor>
</comment>
<keyword evidence="4" id="KW-0274">FAD</keyword>
<dbReference type="Proteomes" id="UP000246410">
    <property type="component" value="Unassembled WGS sequence"/>
</dbReference>
<comment type="caution">
    <text evidence="8">The sequence shown here is derived from an EMBL/GenBank/DDBJ whole genome shotgun (WGS) entry which is preliminary data.</text>
</comment>
<dbReference type="PRINTS" id="PR00469">
    <property type="entry name" value="PNDRDTASEII"/>
</dbReference>
<evidence type="ECO:0000313" key="8">
    <source>
        <dbReference type="EMBL" id="PWV74345.1"/>
    </source>
</evidence>
<comment type="similarity">
    <text evidence="2">Belongs to the FAD-binding monooxygenase family.</text>
</comment>
<evidence type="ECO:0000256" key="5">
    <source>
        <dbReference type="ARBA" id="ARBA00022857"/>
    </source>
</evidence>
<dbReference type="Gene3D" id="3.50.50.60">
    <property type="entry name" value="FAD/NAD(P)-binding domain"/>
    <property type="match status" value="3"/>
</dbReference>
<sequence length="482" mass="53147">MNDLAEVDVVIVGAGISGIAAAADLQRNCPDKSFVVLEMRESLGGTWDLFRYPGIRSDSDMFTLGFGFKPWTEPEAIASGAAIKNYLRETADEFGITAKIRFGTRLTTASWSSADGTWTLGLTGTDGESRLRCRFVHLATGYYSYRGGFNPELPGEDSFQGQLVHPQEWPEDLDYKDKHVAVIGSGATAVTLIPNLAGETAKVTMVQRSPTYVYVAPTVDPDAEQLRAEVGPEAAFRQIRLRNLHAQQETYRHARQYPEEFKKMIFDGIDEIVGAEVREAHFTPDYEPWDQRVCVVPGGDLFEAIRDGSADVVTGHIERLTPTGLAMRDGTHVDADIIVKATGLNVVMGGEASFDVDGEIVDFGRCWTYKGLAFSGVPNMTYAFGFVNSSWTLRVEVVDDFLCRVLQHMDKVGAQQVTPTLAPGAETMPRLPYSAGVTSGYMQRAADRMPAQGDREPWLNPQNYEETLRLLDSVDDGVLRYV</sequence>
<keyword evidence="6" id="KW-0560">Oxidoreductase</keyword>